<dbReference type="PANTHER" id="PTHR28036">
    <property type="entry name" value="DASH COMPLEX SUBUNIT DAD2"/>
    <property type="match status" value="1"/>
</dbReference>
<evidence type="ECO:0000256" key="10">
    <source>
        <dbReference type="ARBA" id="ARBA00022776"/>
    </source>
</evidence>
<evidence type="ECO:0000256" key="17">
    <source>
        <dbReference type="ARBA" id="ARBA00030568"/>
    </source>
</evidence>
<dbReference type="EMBL" id="KN818227">
    <property type="protein sequence ID" value="KIL68884.1"/>
    <property type="molecule type" value="Genomic_DNA"/>
</dbReference>
<dbReference type="GO" id="GO:0044732">
    <property type="term" value="C:mitotic spindle pole body"/>
    <property type="evidence" value="ECO:0007669"/>
    <property type="project" value="TreeGrafter"/>
</dbReference>
<evidence type="ECO:0000256" key="4">
    <source>
        <dbReference type="ARBA" id="ARBA00005501"/>
    </source>
</evidence>
<evidence type="ECO:0000256" key="3">
    <source>
        <dbReference type="ARBA" id="ARBA00004629"/>
    </source>
</evidence>
<evidence type="ECO:0000256" key="13">
    <source>
        <dbReference type="ARBA" id="ARBA00023212"/>
    </source>
</evidence>
<evidence type="ECO:0000256" key="14">
    <source>
        <dbReference type="ARBA" id="ARBA00023242"/>
    </source>
</evidence>
<dbReference type="GO" id="GO:0000278">
    <property type="term" value="P:mitotic cell cycle"/>
    <property type="evidence" value="ECO:0007669"/>
    <property type="project" value="InterPro"/>
</dbReference>
<keyword evidence="11" id="KW-0159">Chromosome partition</keyword>
<dbReference type="Proteomes" id="UP000054549">
    <property type="component" value="Unassembled WGS sequence"/>
</dbReference>
<evidence type="ECO:0000256" key="5">
    <source>
        <dbReference type="ARBA" id="ARBA00020260"/>
    </source>
</evidence>
<proteinExistence type="inferred from homology"/>
<dbReference type="GO" id="GO:0005874">
    <property type="term" value="C:microtubule"/>
    <property type="evidence" value="ECO:0007669"/>
    <property type="project" value="UniProtKB-KW"/>
</dbReference>
<comment type="subcellular location">
    <subcellularLocation>
        <location evidence="3">Chromosome</location>
        <location evidence="3">Centromere</location>
        <location evidence="3">Kinetochore</location>
    </subcellularLocation>
    <subcellularLocation>
        <location evidence="2">Cytoplasm</location>
        <location evidence="2">Cytoskeleton</location>
        <location evidence="2">Spindle</location>
    </subcellularLocation>
    <subcellularLocation>
        <location evidence="1">Nucleus</location>
    </subcellularLocation>
</comment>
<keyword evidence="16" id="KW-0137">Centromere</keyword>
<dbReference type="GO" id="GO:1990023">
    <property type="term" value="C:mitotic spindle midzone"/>
    <property type="evidence" value="ECO:0007669"/>
    <property type="project" value="TreeGrafter"/>
</dbReference>
<organism evidence="18 19">
    <name type="scientific">Amanita muscaria (strain Koide BX008)</name>
    <dbReference type="NCBI Taxonomy" id="946122"/>
    <lineage>
        <taxon>Eukaryota</taxon>
        <taxon>Fungi</taxon>
        <taxon>Dikarya</taxon>
        <taxon>Basidiomycota</taxon>
        <taxon>Agaricomycotina</taxon>
        <taxon>Agaricomycetes</taxon>
        <taxon>Agaricomycetidae</taxon>
        <taxon>Agaricales</taxon>
        <taxon>Pluteineae</taxon>
        <taxon>Amanitaceae</taxon>
        <taxon>Amanita</taxon>
    </lineage>
</organism>
<name>A0A0C2TNW8_AMAMK</name>
<keyword evidence="19" id="KW-1185">Reference proteome</keyword>
<keyword evidence="12" id="KW-0995">Kinetochore</keyword>
<dbReference type="OrthoDB" id="3230169at2759"/>
<dbReference type="HOGENOM" id="CLU_138063_4_0_1"/>
<evidence type="ECO:0000256" key="15">
    <source>
        <dbReference type="ARBA" id="ARBA00023306"/>
    </source>
</evidence>
<dbReference type="GO" id="GO:0008608">
    <property type="term" value="P:attachment of spindle microtubules to kinetochore"/>
    <property type="evidence" value="ECO:0007669"/>
    <property type="project" value="TreeGrafter"/>
</dbReference>
<dbReference type="GO" id="GO:0042729">
    <property type="term" value="C:DASH complex"/>
    <property type="evidence" value="ECO:0007669"/>
    <property type="project" value="InterPro"/>
</dbReference>
<dbReference type="Pfam" id="PF08654">
    <property type="entry name" value="DASH_Dad2"/>
    <property type="match status" value="1"/>
</dbReference>
<evidence type="ECO:0000256" key="11">
    <source>
        <dbReference type="ARBA" id="ARBA00022829"/>
    </source>
</evidence>
<sequence>MRQSIAANKTSYASHATAQAAAITRLLEKKKEVDAVSALERASALYLQRMEGLVDDLEIMADAGQVHGQVLEQWPRMFQILNLFLNARSYEQNDSGKAEGERLVRIPTEEIQRVATNIARD</sequence>
<evidence type="ECO:0000256" key="1">
    <source>
        <dbReference type="ARBA" id="ARBA00004123"/>
    </source>
</evidence>
<evidence type="ECO:0000256" key="8">
    <source>
        <dbReference type="ARBA" id="ARBA00022618"/>
    </source>
</evidence>
<accession>A0A0C2TNW8</accession>
<dbReference type="AlphaFoldDB" id="A0A0C2TNW8"/>
<keyword evidence="13" id="KW-0206">Cytoskeleton</keyword>
<dbReference type="PANTHER" id="PTHR28036:SF1">
    <property type="entry name" value="DASH COMPLEX SUBUNIT DAD2"/>
    <property type="match status" value="1"/>
</dbReference>
<evidence type="ECO:0000256" key="6">
    <source>
        <dbReference type="ARBA" id="ARBA00022454"/>
    </source>
</evidence>
<reference evidence="18 19" key="1">
    <citation type="submission" date="2014-04" db="EMBL/GenBank/DDBJ databases">
        <title>Evolutionary Origins and Diversification of the Mycorrhizal Mutualists.</title>
        <authorList>
            <consortium name="DOE Joint Genome Institute"/>
            <consortium name="Mycorrhizal Genomics Consortium"/>
            <person name="Kohler A."/>
            <person name="Kuo A."/>
            <person name="Nagy L.G."/>
            <person name="Floudas D."/>
            <person name="Copeland A."/>
            <person name="Barry K.W."/>
            <person name="Cichocki N."/>
            <person name="Veneault-Fourrey C."/>
            <person name="LaButti K."/>
            <person name="Lindquist E.A."/>
            <person name="Lipzen A."/>
            <person name="Lundell T."/>
            <person name="Morin E."/>
            <person name="Murat C."/>
            <person name="Riley R."/>
            <person name="Ohm R."/>
            <person name="Sun H."/>
            <person name="Tunlid A."/>
            <person name="Henrissat B."/>
            <person name="Grigoriev I.V."/>
            <person name="Hibbett D.S."/>
            <person name="Martin F."/>
        </authorList>
    </citation>
    <scope>NUCLEOTIDE SEQUENCE [LARGE SCALE GENOMIC DNA]</scope>
    <source>
        <strain evidence="18 19">Koide BX008</strain>
    </source>
</reference>
<keyword evidence="8" id="KW-0132">Cell division</keyword>
<dbReference type="InParanoid" id="A0A0C2TNW8"/>
<keyword evidence="6" id="KW-0158">Chromosome</keyword>
<dbReference type="GO" id="GO:0051301">
    <property type="term" value="P:cell division"/>
    <property type="evidence" value="ECO:0007669"/>
    <property type="project" value="UniProtKB-KW"/>
</dbReference>
<evidence type="ECO:0000256" key="12">
    <source>
        <dbReference type="ARBA" id="ARBA00022838"/>
    </source>
</evidence>
<evidence type="ECO:0000313" key="18">
    <source>
        <dbReference type="EMBL" id="KIL68884.1"/>
    </source>
</evidence>
<evidence type="ECO:0000256" key="16">
    <source>
        <dbReference type="ARBA" id="ARBA00023328"/>
    </source>
</evidence>
<keyword evidence="15" id="KW-0131">Cell cycle</keyword>
<evidence type="ECO:0000313" key="19">
    <source>
        <dbReference type="Proteomes" id="UP000054549"/>
    </source>
</evidence>
<dbReference type="InterPro" id="IPR013963">
    <property type="entry name" value="DASH_Dad2"/>
</dbReference>
<protein>
    <recommendedName>
        <fullName evidence="5">DASH complex subunit DAD2</fullName>
    </recommendedName>
    <alternativeName>
        <fullName evidence="17">Outer kinetochore protein DAD2</fullName>
    </alternativeName>
</protein>
<keyword evidence="14" id="KW-0539">Nucleus</keyword>
<evidence type="ECO:0000256" key="2">
    <source>
        <dbReference type="ARBA" id="ARBA00004186"/>
    </source>
</evidence>
<keyword evidence="7" id="KW-0963">Cytoplasm</keyword>
<gene>
    <name evidence="18" type="ORF">M378DRAFT_158023</name>
</gene>
<keyword evidence="10" id="KW-0498">Mitosis</keyword>
<keyword evidence="9" id="KW-0493">Microtubule</keyword>
<evidence type="ECO:0000256" key="9">
    <source>
        <dbReference type="ARBA" id="ARBA00022701"/>
    </source>
</evidence>
<evidence type="ECO:0000256" key="7">
    <source>
        <dbReference type="ARBA" id="ARBA00022490"/>
    </source>
</evidence>
<comment type="similarity">
    <text evidence="4">Belongs to the DASH complex DAD2 family.</text>
</comment>